<name>A0A2G9YZH7_9BACT</name>
<organism evidence="2 3">
    <name type="scientific">Candidatus Nealsonbacteria bacterium CG23_combo_of_CG06-09_8_20_14_all_36_125</name>
    <dbReference type="NCBI Taxonomy" id="1974719"/>
    <lineage>
        <taxon>Bacteria</taxon>
        <taxon>Candidatus Nealsoniibacteriota</taxon>
    </lineage>
</organism>
<feature type="transmembrane region" description="Helical" evidence="1">
    <location>
        <begin position="17"/>
        <end position="39"/>
    </location>
</feature>
<evidence type="ECO:0000256" key="1">
    <source>
        <dbReference type="SAM" id="Phobius"/>
    </source>
</evidence>
<gene>
    <name evidence="2" type="ORF">COX33_00780</name>
</gene>
<evidence type="ECO:0000313" key="3">
    <source>
        <dbReference type="Proteomes" id="UP000237258"/>
    </source>
</evidence>
<keyword evidence="1" id="KW-1133">Transmembrane helix</keyword>
<keyword evidence="1" id="KW-0812">Transmembrane</keyword>
<evidence type="ECO:0008006" key="4">
    <source>
        <dbReference type="Google" id="ProtNLM"/>
    </source>
</evidence>
<sequence>MISKSRRYNKPGVHQTIFFSIFLGLLFLVAVCFLVFSNWKISQRRAEFRVQIEAFKKGIQVLEEKNAQLRAGISQTGKESYWEEKIRQEGYKKPGEEQVVVLPPEKNKETKTETGKSFWQRFLEKIGF</sequence>
<evidence type="ECO:0000313" key="2">
    <source>
        <dbReference type="EMBL" id="PIP24648.1"/>
    </source>
</evidence>
<dbReference type="AlphaFoldDB" id="A0A2G9YZH7"/>
<dbReference type="EMBL" id="PCRR01000019">
    <property type="protein sequence ID" value="PIP24648.1"/>
    <property type="molecule type" value="Genomic_DNA"/>
</dbReference>
<reference evidence="2 3" key="1">
    <citation type="submission" date="2017-09" db="EMBL/GenBank/DDBJ databases">
        <title>Depth-based differentiation of microbial function through sediment-hosted aquifers and enrichment of novel symbionts in the deep terrestrial subsurface.</title>
        <authorList>
            <person name="Probst A.J."/>
            <person name="Ladd B."/>
            <person name="Jarett J.K."/>
            <person name="Geller-Mcgrath D.E."/>
            <person name="Sieber C.M."/>
            <person name="Emerson J.B."/>
            <person name="Anantharaman K."/>
            <person name="Thomas B.C."/>
            <person name="Malmstrom R."/>
            <person name="Stieglmeier M."/>
            <person name="Klingl A."/>
            <person name="Woyke T."/>
            <person name="Ryan C.M."/>
            <person name="Banfield J.F."/>
        </authorList>
    </citation>
    <scope>NUCLEOTIDE SEQUENCE [LARGE SCALE GENOMIC DNA]</scope>
    <source>
        <strain evidence="2">CG23_combo_of_CG06-09_8_20_14_all_36_125</strain>
    </source>
</reference>
<comment type="caution">
    <text evidence="2">The sequence shown here is derived from an EMBL/GenBank/DDBJ whole genome shotgun (WGS) entry which is preliminary data.</text>
</comment>
<protein>
    <recommendedName>
        <fullName evidence="4">Cell division protein FtsL</fullName>
    </recommendedName>
</protein>
<proteinExistence type="predicted"/>
<dbReference type="Proteomes" id="UP000237258">
    <property type="component" value="Unassembled WGS sequence"/>
</dbReference>
<accession>A0A2G9YZH7</accession>
<keyword evidence="1" id="KW-0472">Membrane</keyword>